<feature type="transmembrane region" description="Helical" evidence="1">
    <location>
        <begin position="102"/>
        <end position="132"/>
    </location>
</feature>
<keyword evidence="4" id="KW-1185">Reference proteome</keyword>
<dbReference type="GO" id="GO:0008610">
    <property type="term" value="P:lipid biosynthetic process"/>
    <property type="evidence" value="ECO:0007669"/>
    <property type="project" value="InterPro"/>
</dbReference>
<dbReference type="GO" id="GO:0005506">
    <property type="term" value="F:iron ion binding"/>
    <property type="evidence" value="ECO:0007669"/>
    <property type="project" value="InterPro"/>
</dbReference>
<sequence>MVLSKADRNETFVDAVSFGLQVLGRPVVFTAIFGPGFSITPDYQNTFKDWPWYALLSIFLVDEDMLHYWWHRLGHTNYTWVWHRAHHSAPYMGVRISFRNGFLYSFFMPNIWTGAVFVFPGAGGFAVLYGLVKATVIFGAHSELLWDQYLYRSKWLSPLAWILERTIWTPATHFSHHAASEDYGVGHYSGNFGILLFLWDVLFGASLIIRKYPPAFGLDSDRVFGPERWFVQLFFPLFRSKRENSDFNYPILGFRGSLTETPSTPVR</sequence>
<keyword evidence="1" id="KW-0472">Membrane</keyword>
<feature type="transmembrane region" description="Helical" evidence="1">
    <location>
        <begin position="192"/>
        <end position="209"/>
    </location>
</feature>
<keyword evidence="1" id="KW-1133">Transmembrane helix</keyword>
<evidence type="ECO:0000313" key="3">
    <source>
        <dbReference type="EMBL" id="SFK59629.1"/>
    </source>
</evidence>
<dbReference type="EMBL" id="FOSN01000011">
    <property type="protein sequence ID" value="SFK59629.1"/>
    <property type="molecule type" value="Genomic_DNA"/>
</dbReference>
<reference evidence="3 4" key="1">
    <citation type="submission" date="2016-10" db="EMBL/GenBank/DDBJ databases">
        <authorList>
            <person name="de Groot N.N."/>
        </authorList>
    </citation>
    <scope>NUCLEOTIDE SEQUENCE [LARGE SCALE GENOMIC DNA]</scope>
    <source>
        <strain evidence="3 4">NE2</strain>
    </source>
</reference>
<gene>
    <name evidence="3" type="ORF">SAMN05444581_111109</name>
</gene>
<keyword evidence="1" id="KW-0812">Transmembrane</keyword>
<protein>
    <submittedName>
        <fullName evidence="3">Fatty acid hydroxylase superfamily protein</fullName>
    </submittedName>
</protein>
<proteinExistence type="predicted"/>
<feature type="domain" description="Fatty acid hydroxylase" evidence="2">
    <location>
        <begin position="59"/>
        <end position="204"/>
    </location>
</feature>
<organism evidence="3 4">
    <name type="scientific">Methylocapsa palsarum</name>
    <dbReference type="NCBI Taxonomy" id="1612308"/>
    <lineage>
        <taxon>Bacteria</taxon>
        <taxon>Pseudomonadati</taxon>
        <taxon>Pseudomonadota</taxon>
        <taxon>Alphaproteobacteria</taxon>
        <taxon>Hyphomicrobiales</taxon>
        <taxon>Beijerinckiaceae</taxon>
        <taxon>Methylocapsa</taxon>
    </lineage>
</organism>
<accession>A0A1I4AVB1</accession>
<dbReference type="GO" id="GO:0016491">
    <property type="term" value="F:oxidoreductase activity"/>
    <property type="evidence" value="ECO:0007669"/>
    <property type="project" value="InterPro"/>
</dbReference>
<dbReference type="AlphaFoldDB" id="A0A1I4AVB1"/>
<dbReference type="Pfam" id="PF04116">
    <property type="entry name" value="FA_hydroxylase"/>
    <property type="match status" value="1"/>
</dbReference>
<evidence type="ECO:0000313" key="4">
    <source>
        <dbReference type="Proteomes" id="UP000198755"/>
    </source>
</evidence>
<dbReference type="InterPro" id="IPR006694">
    <property type="entry name" value="Fatty_acid_hydroxylase"/>
</dbReference>
<evidence type="ECO:0000259" key="2">
    <source>
        <dbReference type="Pfam" id="PF04116"/>
    </source>
</evidence>
<dbReference type="Proteomes" id="UP000198755">
    <property type="component" value="Unassembled WGS sequence"/>
</dbReference>
<evidence type="ECO:0000256" key="1">
    <source>
        <dbReference type="SAM" id="Phobius"/>
    </source>
</evidence>
<name>A0A1I4AVB1_9HYPH</name>
<dbReference type="STRING" id="1612308.SAMN05444581_111109"/>